<sequence length="77" mass="9017">MAGPIPHHNLKDTVSSKCVNRQIINLERVEKMEKKELKRVPEFQTTMELFCDSLTIRKVVEFESLQEVFSKKGRRAI</sequence>
<proteinExistence type="predicted"/>
<name>A0AAV4Y8A3_CAEEX</name>
<reference evidence="1 2" key="1">
    <citation type="submission" date="2021-06" db="EMBL/GenBank/DDBJ databases">
        <title>Caerostris extrusa draft genome.</title>
        <authorList>
            <person name="Kono N."/>
            <person name="Arakawa K."/>
        </authorList>
    </citation>
    <scope>NUCLEOTIDE SEQUENCE [LARGE SCALE GENOMIC DNA]</scope>
</reference>
<accession>A0AAV4Y8A3</accession>
<gene>
    <name evidence="1" type="ORF">CEXT_443211</name>
</gene>
<dbReference type="EMBL" id="BPLR01001618">
    <property type="protein sequence ID" value="GIZ03553.1"/>
    <property type="molecule type" value="Genomic_DNA"/>
</dbReference>
<evidence type="ECO:0000313" key="1">
    <source>
        <dbReference type="EMBL" id="GIZ03553.1"/>
    </source>
</evidence>
<dbReference type="Proteomes" id="UP001054945">
    <property type="component" value="Unassembled WGS sequence"/>
</dbReference>
<organism evidence="1 2">
    <name type="scientific">Caerostris extrusa</name>
    <name type="common">Bark spider</name>
    <name type="synonym">Caerostris bankana</name>
    <dbReference type="NCBI Taxonomy" id="172846"/>
    <lineage>
        <taxon>Eukaryota</taxon>
        <taxon>Metazoa</taxon>
        <taxon>Ecdysozoa</taxon>
        <taxon>Arthropoda</taxon>
        <taxon>Chelicerata</taxon>
        <taxon>Arachnida</taxon>
        <taxon>Araneae</taxon>
        <taxon>Araneomorphae</taxon>
        <taxon>Entelegynae</taxon>
        <taxon>Araneoidea</taxon>
        <taxon>Araneidae</taxon>
        <taxon>Caerostris</taxon>
    </lineage>
</organism>
<keyword evidence="2" id="KW-1185">Reference proteome</keyword>
<evidence type="ECO:0000313" key="2">
    <source>
        <dbReference type="Proteomes" id="UP001054945"/>
    </source>
</evidence>
<comment type="caution">
    <text evidence="1">The sequence shown here is derived from an EMBL/GenBank/DDBJ whole genome shotgun (WGS) entry which is preliminary data.</text>
</comment>
<protein>
    <submittedName>
        <fullName evidence="1">Uncharacterized protein</fullName>
    </submittedName>
</protein>
<dbReference type="AlphaFoldDB" id="A0AAV4Y8A3"/>